<evidence type="ECO:0000256" key="5">
    <source>
        <dbReference type="ARBA" id="ARBA00022989"/>
    </source>
</evidence>
<gene>
    <name evidence="8" type="ORF">DFR59_101598</name>
</gene>
<feature type="transmembrane region" description="Helical" evidence="7">
    <location>
        <begin position="12"/>
        <end position="33"/>
    </location>
</feature>
<dbReference type="InterPro" id="IPR010290">
    <property type="entry name" value="TM_effector"/>
</dbReference>
<protein>
    <submittedName>
        <fullName evidence="8">Transmembrane secretion effector</fullName>
    </submittedName>
</protein>
<dbReference type="CDD" id="cd06173">
    <property type="entry name" value="MFS_MefA_like"/>
    <property type="match status" value="1"/>
</dbReference>
<dbReference type="SUPFAM" id="SSF103473">
    <property type="entry name" value="MFS general substrate transporter"/>
    <property type="match status" value="1"/>
</dbReference>
<dbReference type="PANTHER" id="PTHR23513">
    <property type="entry name" value="INTEGRAL MEMBRANE EFFLUX PROTEIN-RELATED"/>
    <property type="match status" value="1"/>
</dbReference>
<feature type="transmembrane region" description="Helical" evidence="7">
    <location>
        <begin position="159"/>
        <end position="181"/>
    </location>
</feature>
<evidence type="ECO:0000256" key="6">
    <source>
        <dbReference type="ARBA" id="ARBA00023136"/>
    </source>
</evidence>
<dbReference type="RefSeq" id="WP_114744127.1">
    <property type="nucleotide sequence ID" value="NZ_QQAY01000001.1"/>
</dbReference>
<dbReference type="EMBL" id="QQAY01000001">
    <property type="protein sequence ID" value="RDI47931.1"/>
    <property type="molecule type" value="Genomic_DNA"/>
</dbReference>
<evidence type="ECO:0000256" key="4">
    <source>
        <dbReference type="ARBA" id="ARBA00022692"/>
    </source>
</evidence>
<sequence length="402" mass="44434">MKSKAFRYLWMGQAFANLGDILYVTALIAAIYTRTGSPLYMAFVPFIVTLAKFISSVIAPILMERCQLKALLFYSQGAKTFLLLVMFILLVMNPQQTVFLFILAFFISFLDGWALPAQNAMVPLLVKREELLGTNGFLSTVDHTIGIGGWSIGGLLTALIAPSGTLAAVFCLYVLSTLFMFRINIEPGYHKENVEARAKNYIKSMSDGWSTIWRDPALRTIHTLYWIESAASVVWIAAIMYVFVKEQLKTGEQWWGLINGAFFAGLILASFLVMKQHKRIAENRGPILLIGSIFIAVLTFLFGINELPILALIYSVLYGLFDQAKAVILQTAVQSMTSPEKLPKVYAAQNALVTITFGTASLLVGWFVQHFGVENAFLASSLLLAAAIVPSAVLAKKIKNQT</sequence>
<feature type="transmembrane region" description="Helical" evidence="7">
    <location>
        <begin position="224"/>
        <end position="244"/>
    </location>
</feature>
<dbReference type="AlphaFoldDB" id="A0A370GWK6"/>
<feature type="transmembrane region" description="Helical" evidence="7">
    <location>
        <begin position="98"/>
        <end position="115"/>
    </location>
</feature>
<reference evidence="8 9" key="1">
    <citation type="submission" date="2018-07" db="EMBL/GenBank/DDBJ databases">
        <title>Genomic Encyclopedia of Type Strains, Phase IV (KMG-IV): sequencing the most valuable type-strain genomes for metagenomic binning, comparative biology and taxonomic classification.</title>
        <authorList>
            <person name="Goeker M."/>
        </authorList>
    </citation>
    <scope>NUCLEOTIDE SEQUENCE [LARGE SCALE GENOMIC DNA]</scope>
    <source>
        <strain evidence="8 9">DSM 25281</strain>
    </source>
</reference>
<feature type="transmembrane region" description="Helical" evidence="7">
    <location>
        <begin position="345"/>
        <end position="369"/>
    </location>
</feature>
<accession>A0A370GWK6</accession>
<evidence type="ECO:0000256" key="7">
    <source>
        <dbReference type="SAM" id="Phobius"/>
    </source>
</evidence>
<feature type="transmembrane region" description="Helical" evidence="7">
    <location>
        <begin position="39"/>
        <end position="59"/>
    </location>
</feature>
<name>A0A370GWK6_9BACI</name>
<organism evidence="8 9">
    <name type="scientific">Falsibacillus pallidus</name>
    <dbReference type="NCBI Taxonomy" id="493781"/>
    <lineage>
        <taxon>Bacteria</taxon>
        <taxon>Bacillati</taxon>
        <taxon>Bacillota</taxon>
        <taxon>Bacilli</taxon>
        <taxon>Bacillales</taxon>
        <taxon>Bacillaceae</taxon>
        <taxon>Falsibacillus</taxon>
    </lineage>
</organism>
<keyword evidence="5 7" id="KW-1133">Transmembrane helix</keyword>
<proteinExistence type="predicted"/>
<comment type="subcellular location">
    <subcellularLocation>
        <location evidence="1">Cell membrane</location>
        <topology evidence="1">Multi-pass membrane protein</topology>
    </subcellularLocation>
</comment>
<dbReference type="OrthoDB" id="2351575at2"/>
<dbReference type="Proteomes" id="UP000255326">
    <property type="component" value="Unassembled WGS sequence"/>
</dbReference>
<feature type="transmembrane region" description="Helical" evidence="7">
    <location>
        <begin position="286"/>
        <end position="304"/>
    </location>
</feature>
<dbReference type="InterPro" id="IPR036259">
    <property type="entry name" value="MFS_trans_sf"/>
</dbReference>
<dbReference type="PANTHER" id="PTHR23513:SF19">
    <property type="entry name" value="MAJOR FACILITATOR SUPERFAMILY (MFS) PROFILE DOMAIN-CONTAINING PROTEIN"/>
    <property type="match status" value="1"/>
</dbReference>
<feature type="transmembrane region" description="Helical" evidence="7">
    <location>
        <begin position="256"/>
        <end position="274"/>
    </location>
</feature>
<keyword evidence="3" id="KW-1003">Cell membrane</keyword>
<keyword evidence="2" id="KW-0813">Transport</keyword>
<evidence type="ECO:0000313" key="9">
    <source>
        <dbReference type="Proteomes" id="UP000255326"/>
    </source>
</evidence>
<keyword evidence="4 7" id="KW-0812">Transmembrane</keyword>
<keyword evidence="6 7" id="KW-0472">Membrane</keyword>
<dbReference type="GO" id="GO:0005886">
    <property type="term" value="C:plasma membrane"/>
    <property type="evidence" value="ECO:0007669"/>
    <property type="project" value="UniProtKB-SubCell"/>
</dbReference>
<comment type="caution">
    <text evidence="8">The sequence shown here is derived from an EMBL/GenBank/DDBJ whole genome shotgun (WGS) entry which is preliminary data.</text>
</comment>
<dbReference type="Pfam" id="PF05977">
    <property type="entry name" value="MFS_3"/>
    <property type="match status" value="1"/>
</dbReference>
<evidence type="ECO:0000256" key="3">
    <source>
        <dbReference type="ARBA" id="ARBA00022475"/>
    </source>
</evidence>
<dbReference type="Gene3D" id="1.20.1250.20">
    <property type="entry name" value="MFS general substrate transporter like domains"/>
    <property type="match status" value="1"/>
</dbReference>
<feature type="transmembrane region" description="Helical" evidence="7">
    <location>
        <begin position="375"/>
        <end position="395"/>
    </location>
</feature>
<evidence type="ECO:0000256" key="1">
    <source>
        <dbReference type="ARBA" id="ARBA00004651"/>
    </source>
</evidence>
<evidence type="ECO:0000256" key="2">
    <source>
        <dbReference type="ARBA" id="ARBA00022448"/>
    </source>
</evidence>
<evidence type="ECO:0000313" key="8">
    <source>
        <dbReference type="EMBL" id="RDI47931.1"/>
    </source>
</evidence>
<keyword evidence="9" id="KW-1185">Reference proteome</keyword>
<feature type="transmembrane region" description="Helical" evidence="7">
    <location>
        <begin position="310"/>
        <end position="333"/>
    </location>
</feature>
<feature type="transmembrane region" description="Helical" evidence="7">
    <location>
        <begin position="71"/>
        <end position="92"/>
    </location>
</feature>